<dbReference type="STRING" id="570156.AOG27_00120"/>
<dbReference type="Pfam" id="PF00114">
    <property type="entry name" value="Pilin"/>
    <property type="match status" value="1"/>
</dbReference>
<dbReference type="Gene3D" id="3.30.700.10">
    <property type="entry name" value="Glycoprotein, Type 4 Pilin"/>
    <property type="match status" value="1"/>
</dbReference>
<dbReference type="OrthoDB" id="115249at2"/>
<accession>A0A0P7DYQ8</accession>
<evidence type="ECO:0000313" key="9">
    <source>
        <dbReference type="EMBL" id="KPM85235.1"/>
    </source>
</evidence>
<dbReference type="PRINTS" id="PR00885">
    <property type="entry name" value="BCTERIALGSPH"/>
</dbReference>
<dbReference type="GO" id="GO:0007155">
    <property type="term" value="P:cell adhesion"/>
    <property type="evidence" value="ECO:0007669"/>
    <property type="project" value="InterPro"/>
</dbReference>
<evidence type="ECO:0000256" key="1">
    <source>
        <dbReference type="ARBA" id="ARBA00004167"/>
    </source>
</evidence>
<dbReference type="PROSITE" id="PS00409">
    <property type="entry name" value="PROKAR_NTER_METHYL"/>
    <property type="match status" value="1"/>
</dbReference>
<name>A0A0P7DYQ8_9GAMM</name>
<dbReference type="SUPFAM" id="SSF54523">
    <property type="entry name" value="Pili subunits"/>
    <property type="match status" value="1"/>
</dbReference>
<evidence type="ECO:0000256" key="3">
    <source>
        <dbReference type="ARBA" id="ARBA00022481"/>
    </source>
</evidence>
<comment type="subcellular location">
    <subcellularLocation>
        <location evidence="1">Membrane</location>
        <topology evidence="1">Single-pass membrane protein</topology>
    </subcellularLocation>
</comment>
<dbReference type="GO" id="GO:0044096">
    <property type="term" value="C:type IV pilus"/>
    <property type="evidence" value="ECO:0007669"/>
    <property type="project" value="TreeGrafter"/>
</dbReference>
<comment type="similarity">
    <text evidence="2 7">Belongs to the N-Me-Phe pilin family.</text>
</comment>
<keyword evidence="7" id="KW-0281">Fimbrium</keyword>
<evidence type="ECO:0000256" key="4">
    <source>
        <dbReference type="ARBA" id="ARBA00022692"/>
    </source>
</evidence>
<evidence type="ECO:0000256" key="7">
    <source>
        <dbReference type="RuleBase" id="RU000389"/>
    </source>
</evidence>
<protein>
    <submittedName>
        <fullName evidence="9">Fimbrial protein</fullName>
    </submittedName>
</protein>
<dbReference type="InterPro" id="IPR001082">
    <property type="entry name" value="Pilin"/>
</dbReference>
<dbReference type="PANTHER" id="PTHR30093:SF34">
    <property type="entry name" value="PREPILIN PEPTIDASE-DEPENDENT PROTEIN D"/>
    <property type="match status" value="1"/>
</dbReference>
<dbReference type="InterPro" id="IPR045584">
    <property type="entry name" value="Pilin-like"/>
</dbReference>
<dbReference type="RefSeq" id="WP_054550987.1">
    <property type="nucleotide sequence ID" value="NZ_LJTC01000001.1"/>
</dbReference>
<sequence length="137" mass="13993">MTKQNQQGFTLIELMIVVAIIGILAAVALPAYSNYQATSKLTAGLAEISAGKTGFEIAKNSGTATPTLADAGLSATTTNCNIAVDATSIACTIQNAPTQISGAVLTWTRSDDGDWSCATTNLTGDAQDLAPKSCPHS</sequence>
<dbReference type="Pfam" id="PF07963">
    <property type="entry name" value="N_methyl"/>
    <property type="match status" value="1"/>
</dbReference>
<dbReference type="EMBL" id="LJTC01000001">
    <property type="protein sequence ID" value="KPM85235.1"/>
    <property type="molecule type" value="Genomic_DNA"/>
</dbReference>
<comment type="caution">
    <text evidence="9">The sequence shown here is derived from an EMBL/GenBank/DDBJ whole genome shotgun (WGS) entry which is preliminary data.</text>
</comment>
<dbReference type="AlphaFoldDB" id="A0A0P7DYQ8"/>
<dbReference type="PATRIC" id="fig|570156.3.peg.22"/>
<dbReference type="PANTHER" id="PTHR30093">
    <property type="entry name" value="GENERAL SECRETION PATHWAY PROTEIN G"/>
    <property type="match status" value="1"/>
</dbReference>
<keyword evidence="4 8" id="KW-0812">Transmembrane</keyword>
<keyword evidence="3" id="KW-0488">Methylation</keyword>
<gene>
    <name evidence="9" type="ORF">AOG27_00120</name>
</gene>
<dbReference type="GO" id="GO:0015627">
    <property type="term" value="C:type II protein secretion system complex"/>
    <property type="evidence" value="ECO:0007669"/>
    <property type="project" value="InterPro"/>
</dbReference>
<evidence type="ECO:0000256" key="2">
    <source>
        <dbReference type="ARBA" id="ARBA00005233"/>
    </source>
</evidence>
<keyword evidence="5 8" id="KW-1133">Transmembrane helix</keyword>
<dbReference type="InterPro" id="IPR012902">
    <property type="entry name" value="N_methyl_site"/>
</dbReference>
<dbReference type="GO" id="GO:0043107">
    <property type="term" value="P:type IV pilus-dependent motility"/>
    <property type="evidence" value="ECO:0007669"/>
    <property type="project" value="TreeGrafter"/>
</dbReference>
<proteinExistence type="inferred from homology"/>
<dbReference type="InterPro" id="IPR002416">
    <property type="entry name" value="T2SS_protein-GspH"/>
</dbReference>
<evidence type="ECO:0000256" key="8">
    <source>
        <dbReference type="SAM" id="Phobius"/>
    </source>
</evidence>
<feature type="transmembrane region" description="Helical" evidence="8">
    <location>
        <begin position="12"/>
        <end position="32"/>
    </location>
</feature>
<dbReference type="Proteomes" id="UP000050378">
    <property type="component" value="Unassembled WGS sequence"/>
</dbReference>
<dbReference type="NCBIfam" id="TIGR02532">
    <property type="entry name" value="IV_pilin_GFxxxE"/>
    <property type="match status" value="1"/>
</dbReference>
<reference evidence="9 10" key="1">
    <citation type="submission" date="2015-09" db="EMBL/GenBank/DDBJ databases">
        <title>Draft Genome Sequence of Pseudoalteromonas lipolytica UCD-48B.</title>
        <authorList>
            <person name="Krusor M."/>
            <person name="Coil D.A."/>
            <person name="Lang J.M."/>
            <person name="Eisen J.A."/>
            <person name="Alexiev A."/>
        </authorList>
    </citation>
    <scope>NUCLEOTIDE SEQUENCE [LARGE SCALE GENOMIC DNA]</scope>
    <source>
        <strain evidence="9 10">UCD-48B</strain>
    </source>
</reference>
<keyword evidence="6 8" id="KW-0472">Membrane</keyword>
<evidence type="ECO:0000256" key="6">
    <source>
        <dbReference type="ARBA" id="ARBA00023136"/>
    </source>
</evidence>
<organism evidence="9 10">
    <name type="scientific">Pseudoalteromonas lipolytica</name>
    <dbReference type="NCBI Taxonomy" id="570156"/>
    <lineage>
        <taxon>Bacteria</taxon>
        <taxon>Pseudomonadati</taxon>
        <taxon>Pseudomonadota</taxon>
        <taxon>Gammaproteobacteria</taxon>
        <taxon>Alteromonadales</taxon>
        <taxon>Pseudoalteromonadaceae</taxon>
        <taxon>Pseudoalteromonas</taxon>
    </lineage>
</organism>
<dbReference type="GO" id="GO:0015628">
    <property type="term" value="P:protein secretion by the type II secretion system"/>
    <property type="evidence" value="ECO:0007669"/>
    <property type="project" value="InterPro"/>
</dbReference>
<dbReference type="GO" id="GO:0016020">
    <property type="term" value="C:membrane"/>
    <property type="evidence" value="ECO:0007669"/>
    <property type="project" value="UniProtKB-SubCell"/>
</dbReference>
<evidence type="ECO:0000313" key="10">
    <source>
        <dbReference type="Proteomes" id="UP000050378"/>
    </source>
</evidence>
<evidence type="ECO:0000256" key="5">
    <source>
        <dbReference type="ARBA" id="ARBA00022989"/>
    </source>
</evidence>